<dbReference type="Pfam" id="PF00132">
    <property type="entry name" value="Hexapep"/>
    <property type="match status" value="1"/>
</dbReference>
<evidence type="ECO:0000313" key="8">
    <source>
        <dbReference type="Proteomes" id="UP000727857"/>
    </source>
</evidence>
<reference evidence="7" key="2">
    <citation type="journal article" date="2021" name="PeerJ">
        <title>Extensive microbial diversity within the chicken gut microbiome revealed by metagenomics and culture.</title>
        <authorList>
            <person name="Gilroy R."/>
            <person name="Ravi A."/>
            <person name="Getino M."/>
            <person name="Pursley I."/>
            <person name="Horton D.L."/>
            <person name="Alikhan N.F."/>
            <person name="Baker D."/>
            <person name="Gharbi K."/>
            <person name="Hall N."/>
            <person name="Watson M."/>
            <person name="Adriaenssens E.M."/>
            <person name="Foster-Nyarko E."/>
            <person name="Jarju S."/>
            <person name="Secka A."/>
            <person name="Antonio M."/>
            <person name="Oren A."/>
            <person name="Chaudhuri R.R."/>
            <person name="La Ragione R."/>
            <person name="Hildebrand F."/>
            <person name="Pallen M.J."/>
        </authorList>
    </citation>
    <scope>NUCLEOTIDE SEQUENCE</scope>
    <source>
        <strain evidence="7">517</strain>
    </source>
</reference>
<dbReference type="EC" id="2.3.1.-" evidence="5"/>
<dbReference type="InterPro" id="IPR018357">
    <property type="entry name" value="Hexapep_transf_CS"/>
</dbReference>
<dbReference type="FunFam" id="2.160.10.10:FF:000025">
    <property type="entry name" value="Hexapeptide-repeat containing-acetyltransferase"/>
    <property type="match status" value="1"/>
</dbReference>
<dbReference type="PANTHER" id="PTHR43017">
    <property type="entry name" value="GALACTOSIDE O-ACETYLTRANSFERASE"/>
    <property type="match status" value="1"/>
</dbReference>
<proteinExistence type="inferred from homology"/>
<evidence type="ECO:0000259" key="6">
    <source>
        <dbReference type="SMART" id="SM01266"/>
    </source>
</evidence>
<sequence>MTENKERMKKGLIYDPTDKELMKEQGALIARVNEYNATSPAETEKRAALIKEMFAEAGEGCYIEPPFHANWGGKHVRLGNYVYANFNLTLVDDGNIDIGDNVMFAPNVTVITATHPVLPALREKGLQFNVDVKICNNVWIGAGAIIMPGITVGENSVVGAGSVVTKDVPPNTVVVGNPARVLREIGEHDRIYYFKDKKIDIPVE</sequence>
<comment type="similarity">
    <text evidence="1 5">Belongs to the transferase hexapeptide repeat family.</text>
</comment>
<dbReference type="GO" id="GO:0008870">
    <property type="term" value="F:galactoside O-acetyltransferase activity"/>
    <property type="evidence" value="ECO:0007669"/>
    <property type="project" value="TreeGrafter"/>
</dbReference>
<dbReference type="SUPFAM" id="SSF51161">
    <property type="entry name" value="Trimeric LpxA-like enzymes"/>
    <property type="match status" value="1"/>
</dbReference>
<accession>A0A940DHZ2</accession>
<dbReference type="CDD" id="cd03357">
    <property type="entry name" value="LbH_MAT_GAT"/>
    <property type="match status" value="1"/>
</dbReference>
<dbReference type="InterPro" id="IPR011004">
    <property type="entry name" value="Trimer_LpxA-like_sf"/>
</dbReference>
<dbReference type="PANTHER" id="PTHR43017:SF1">
    <property type="entry name" value="ACETYLTRANSFERASE YJL218W-RELATED"/>
    <property type="match status" value="1"/>
</dbReference>
<evidence type="ECO:0000313" key="7">
    <source>
        <dbReference type="EMBL" id="MBO8424776.1"/>
    </source>
</evidence>
<dbReference type="AlphaFoldDB" id="A0A940DHZ2"/>
<evidence type="ECO:0000256" key="4">
    <source>
        <dbReference type="ARBA" id="ARBA00023315"/>
    </source>
</evidence>
<dbReference type="InterPro" id="IPR024688">
    <property type="entry name" value="Mac_dom"/>
</dbReference>
<keyword evidence="4 5" id="KW-0012">Acyltransferase</keyword>
<keyword evidence="2 5" id="KW-0808">Transferase</keyword>
<reference evidence="7" key="1">
    <citation type="submission" date="2020-10" db="EMBL/GenBank/DDBJ databases">
        <authorList>
            <person name="Gilroy R."/>
        </authorList>
    </citation>
    <scope>NUCLEOTIDE SEQUENCE</scope>
    <source>
        <strain evidence="7">517</strain>
    </source>
</reference>
<dbReference type="Gene3D" id="2.160.10.10">
    <property type="entry name" value="Hexapeptide repeat proteins"/>
    <property type="match status" value="1"/>
</dbReference>
<evidence type="ECO:0000256" key="3">
    <source>
        <dbReference type="ARBA" id="ARBA00022737"/>
    </source>
</evidence>
<dbReference type="EMBL" id="JADINF010000180">
    <property type="protein sequence ID" value="MBO8424776.1"/>
    <property type="molecule type" value="Genomic_DNA"/>
</dbReference>
<keyword evidence="3" id="KW-0677">Repeat</keyword>
<gene>
    <name evidence="7" type="ORF">IAB16_07125</name>
</gene>
<protein>
    <recommendedName>
        <fullName evidence="5">Acetyltransferase</fullName>
        <ecNumber evidence="5">2.3.1.-</ecNumber>
    </recommendedName>
</protein>
<evidence type="ECO:0000256" key="5">
    <source>
        <dbReference type="RuleBase" id="RU367021"/>
    </source>
</evidence>
<dbReference type="Proteomes" id="UP000727857">
    <property type="component" value="Unassembled WGS sequence"/>
</dbReference>
<evidence type="ECO:0000256" key="1">
    <source>
        <dbReference type="ARBA" id="ARBA00007274"/>
    </source>
</evidence>
<dbReference type="SMART" id="SM01266">
    <property type="entry name" value="Mac"/>
    <property type="match status" value="1"/>
</dbReference>
<organism evidence="7 8">
    <name type="scientific">Candidatus Stercoripulliclostridium pullicola</name>
    <dbReference type="NCBI Taxonomy" id="2840953"/>
    <lineage>
        <taxon>Bacteria</taxon>
        <taxon>Bacillati</taxon>
        <taxon>Bacillota</taxon>
        <taxon>Clostridia</taxon>
        <taxon>Eubacteriales</taxon>
        <taxon>Candidatus Stercoripulliclostridium</taxon>
    </lineage>
</organism>
<dbReference type="PROSITE" id="PS00101">
    <property type="entry name" value="HEXAPEP_TRANSFERASES"/>
    <property type="match status" value="1"/>
</dbReference>
<dbReference type="InterPro" id="IPR001451">
    <property type="entry name" value="Hexapep"/>
</dbReference>
<name>A0A940DHZ2_9FIRM</name>
<comment type="caution">
    <text evidence="7">The sequence shown here is derived from an EMBL/GenBank/DDBJ whole genome shotgun (WGS) entry which is preliminary data.</text>
</comment>
<feature type="domain" description="Maltose/galactoside acetyltransferase" evidence="6">
    <location>
        <begin position="5"/>
        <end position="59"/>
    </location>
</feature>
<evidence type="ECO:0000256" key="2">
    <source>
        <dbReference type="ARBA" id="ARBA00022679"/>
    </source>
</evidence>
<dbReference type="Pfam" id="PF12464">
    <property type="entry name" value="Mac"/>
    <property type="match status" value="1"/>
</dbReference>
<dbReference type="InterPro" id="IPR039369">
    <property type="entry name" value="LacA-like"/>
</dbReference>